<evidence type="ECO:0000313" key="6">
    <source>
        <dbReference type="Proteomes" id="UP000231962"/>
    </source>
</evidence>
<dbReference type="EMBL" id="NPDZ01000004">
    <property type="protein sequence ID" value="PJZ73482.1"/>
    <property type="molecule type" value="Genomic_DNA"/>
</dbReference>
<feature type="region of interest" description="Disordered" evidence="2">
    <location>
        <begin position="135"/>
        <end position="159"/>
    </location>
</feature>
<dbReference type="OrthoDB" id="370541at2"/>
<dbReference type="PROSITE" id="PS51257">
    <property type="entry name" value="PROKAR_LIPOPROTEIN"/>
    <property type="match status" value="1"/>
</dbReference>
<evidence type="ECO:0000256" key="2">
    <source>
        <dbReference type="SAM" id="MobiDB-lite"/>
    </source>
</evidence>
<dbReference type="NCBIfam" id="NF033163">
    <property type="entry name" value="lipo_LipL71"/>
    <property type="match status" value="1"/>
</dbReference>
<sequence length="579" mass="63482">MKTFQDVSFRILLALSLGLFVACGSELPLKELANAKTAITKAKEANAEKFAPAELEEARKSLLTAHEKASNEDLGETKKSAEYARAKALDAMEKSYPLLTDESKKDASASIDEAEEAYASQLAAEQYNNAVELRKEGDSLHDNADRTLESYPRESGDEAKLKTRLAAFEQYEQSNKKYSESKKAAQEAKTLALSQKQQLLDSLADIEKNLDDADRYSGGQDPEVAQTRERLNGAKSKIEAGKIKEGYSEIDEIRKKSSELVARNIQSYAAKKKTEAKESIGKAKDKLASIDQAKVKSGKDLQTSYQKADENLKAADESLAAAEELFTSEKYEDSISRSEEAIRLSRIVVDQADDIAERIKSGAAIAGRTGNVEDGTTHHDKHHDHHMSELPDGWKRYVVRKKIPADCLWRIAAYKQHYGNAKLWKRIYRANKNKIRNPDLIYPKQVLIIPPKKGPVTFDPSKLKKKKPTGSDEVEATTEEKKKTETQPEPGGNQQTPPTDEDTEPSAPQGDQPSSGDQQPSTGDQQPPSSNSQPPASGENTAPPSGDSGNTQPSGDSANPGSSGQNPPPATDEEPEEDR</sequence>
<feature type="compositionally biased region" description="Polar residues" evidence="2">
    <location>
        <begin position="509"/>
        <end position="524"/>
    </location>
</feature>
<dbReference type="PANTHER" id="PTHR34700">
    <property type="entry name" value="POTASSIUM BINDING PROTEIN KBP"/>
    <property type="match status" value="1"/>
</dbReference>
<evidence type="ECO:0000256" key="1">
    <source>
        <dbReference type="SAM" id="Coils"/>
    </source>
</evidence>
<organism evidence="5 7">
    <name type="scientific">Leptospira perolatii</name>
    <dbReference type="NCBI Taxonomy" id="2023191"/>
    <lineage>
        <taxon>Bacteria</taxon>
        <taxon>Pseudomonadati</taxon>
        <taxon>Spirochaetota</taxon>
        <taxon>Spirochaetia</taxon>
        <taxon>Leptospirales</taxon>
        <taxon>Leptospiraceae</taxon>
        <taxon>Leptospira</taxon>
    </lineage>
</organism>
<dbReference type="InterPro" id="IPR018392">
    <property type="entry name" value="LysM"/>
</dbReference>
<proteinExistence type="predicted"/>
<keyword evidence="6" id="KW-1185">Reference proteome</keyword>
<feature type="domain" description="LysM" evidence="3">
    <location>
        <begin position="395"/>
        <end position="449"/>
    </location>
</feature>
<dbReference type="Gene3D" id="3.10.350.10">
    <property type="entry name" value="LysM domain"/>
    <property type="match status" value="1"/>
</dbReference>
<comment type="caution">
    <text evidence="5">The sequence shown here is derived from an EMBL/GenBank/DDBJ whole genome shotgun (WGS) entry which is preliminary data.</text>
</comment>
<feature type="region of interest" description="Disordered" evidence="2">
    <location>
        <begin position="368"/>
        <end position="388"/>
    </location>
</feature>
<dbReference type="CDD" id="cd00118">
    <property type="entry name" value="LysM"/>
    <property type="match status" value="1"/>
</dbReference>
<evidence type="ECO:0000313" key="4">
    <source>
        <dbReference type="EMBL" id="PJZ68899.1"/>
    </source>
</evidence>
<feature type="coiled-coil region" evidence="1">
    <location>
        <begin position="168"/>
        <end position="216"/>
    </location>
</feature>
<feature type="region of interest" description="Disordered" evidence="2">
    <location>
        <begin position="450"/>
        <end position="579"/>
    </location>
</feature>
<dbReference type="Proteomes" id="UP000231990">
    <property type="component" value="Unassembled WGS sequence"/>
</dbReference>
<dbReference type="PANTHER" id="PTHR34700:SF4">
    <property type="entry name" value="PHAGE-LIKE ELEMENT PBSX PROTEIN XKDP"/>
    <property type="match status" value="1"/>
</dbReference>
<dbReference type="EMBL" id="NPDY01000014">
    <property type="protein sequence ID" value="PJZ68899.1"/>
    <property type="molecule type" value="Genomic_DNA"/>
</dbReference>
<protein>
    <submittedName>
        <fullName evidence="5">Lipoprotein LipL71</fullName>
    </submittedName>
</protein>
<name>A0A2M9ZN31_9LEPT</name>
<keyword evidence="1" id="KW-0175">Coiled coil</keyword>
<dbReference type="AlphaFoldDB" id="A0A2M9ZN31"/>
<evidence type="ECO:0000313" key="5">
    <source>
        <dbReference type="EMBL" id="PJZ73482.1"/>
    </source>
</evidence>
<dbReference type="RefSeq" id="WP_100714590.1">
    <property type="nucleotide sequence ID" value="NZ_NPDY01000014.1"/>
</dbReference>
<feature type="compositionally biased region" description="Polar residues" evidence="2">
    <location>
        <begin position="538"/>
        <end position="565"/>
    </location>
</feature>
<gene>
    <name evidence="4" type="ORF">CH360_13530</name>
    <name evidence="5" type="ORF">CH373_08185</name>
</gene>
<dbReference type="InterPro" id="IPR052196">
    <property type="entry name" value="Bact_Kbp"/>
</dbReference>
<evidence type="ECO:0000313" key="7">
    <source>
        <dbReference type="Proteomes" id="UP000231990"/>
    </source>
</evidence>
<reference evidence="6 7" key="1">
    <citation type="submission" date="2017-07" db="EMBL/GenBank/DDBJ databases">
        <title>Leptospira spp. isolated from tropical soils.</title>
        <authorList>
            <person name="Thibeaux R."/>
            <person name="Iraola G."/>
            <person name="Ferres I."/>
            <person name="Bierque E."/>
            <person name="Girault D."/>
            <person name="Soupe-Gilbert M.-E."/>
            <person name="Picardeau M."/>
            <person name="Goarant C."/>
        </authorList>
    </citation>
    <scope>NUCLEOTIDE SEQUENCE [LARGE SCALE GENOMIC DNA]</scope>
    <source>
        <strain evidence="5 7">FH1-B-B1</strain>
        <strain evidence="4 6">FH1-B-C1</strain>
    </source>
</reference>
<evidence type="ECO:0000259" key="3">
    <source>
        <dbReference type="PROSITE" id="PS51782"/>
    </source>
</evidence>
<dbReference type="Gene3D" id="1.20.1270.390">
    <property type="match status" value="1"/>
</dbReference>
<dbReference type="InterPro" id="IPR036779">
    <property type="entry name" value="LysM_dom_sf"/>
</dbReference>
<keyword evidence="5" id="KW-0449">Lipoprotein</keyword>
<accession>A0A2M9ZN31</accession>
<feature type="compositionally biased region" description="Low complexity" evidence="2">
    <location>
        <begin position="525"/>
        <end position="537"/>
    </location>
</feature>
<dbReference type="PROSITE" id="PS51782">
    <property type="entry name" value="LYSM"/>
    <property type="match status" value="1"/>
</dbReference>
<dbReference type="Proteomes" id="UP000231962">
    <property type="component" value="Unassembled WGS sequence"/>
</dbReference>